<feature type="domain" description="F-box" evidence="1">
    <location>
        <begin position="24"/>
        <end position="70"/>
    </location>
</feature>
<gene>
    <name evidence="2" type="ORF">TSUD_381830</name>
</gene>
<evidence type="ECO:0000313" key="3">
    <source>
        <dbReference type="Proteomes" id="UP000242715"/>
    </source>
</evidence>
<dbReference type="SMART" id="SM00256">
    <property type="entry name" value="FBOX"/>
    <property type="match status" value="1"/>
</dbReference>
<protein>
    <recommendedName>
        <fullName evidence="1">F-box domain-containing protein</fullName>
    </recommendedName>
</protein>
<dbReference type="InterPro" id="IPR006527">
    <property type="entry name" value="F-box-assoc_dom_typ1"/>
</dbReference>
<dbReference type="InterPro" id="IPR017451">
    <property type="entry name" value="F-box-assoc_interact_dom"/>
</dbReference>
<dbReference type="Proteomes" id="UP000242715">
    <property type="component" value="Unassembled WGS sequence"/>
</dbReference>
<dbReference type="Gene3D" id="1.20.1280.50">
    <property type="match status" value="1"/>
</dbReference>
<dbReference type="PANTHER" id="PTHR31672:SF13">
    <property type="entry name" value="F-BOX PROTEIN CPR30-LIKE"/>
    <property type="match status" value="1"/>
</dbReference>
<dbReference type="EMBL" id="DF973208">
    <property type="protein sequence ID" value="GAU20091.1"/>
    <property type="molecule type" value="Genomic_DNA"/>
</dbReference>
<keyword evidence="3" id="KW-1185">Reference proteome</keyword>
<name>A0A2Z6LU64_TRISU</name>
<dbReference type="Pfam" id="PF07734">
    <property type="entry name" value="FBA_1"/>
    <property type="match status" value="1"/>
</dbReference>
<reference evidence="3" key="1">
    <citation type="journal article" date="2017" name="Front. Plant Sci.">
        <title>Climate Clever Clovers: New Paradigm to Reduce the Environmental Footprint of Ruminants by Breeding Low Methanogenic Forages Utilizing Haplotype Variation.</title>
        <authorList>
            <person name="Kaur P."/>
            <person name="Appels R."/>
            <person name="Bayer P.E."/>
            <person name="Keeble-Gagnere G."/>
            <person name="Wang J."/>
            <person name="Hirakawa H."/>
            <person name="Shirasawa K."/>
            <person name="Vercoe P."/>
            <person name="Stefanova K."/>
            <person name="Durmic Z."/>
            <person name="Nichols P."/>
            <person name="Revell C."/>
            <person name="Isobe S.N."/>
            <person name="Edwards D."/>
            <person name="Erskine W."/>
        </authorList>
    </citation>
    <scope>NUCLEOTIDE SEQUENCE [LARGE SCALE GENOMIC DNA]</scope>
    <source>
        <strain evidence="3">cv. Daliak</strain>
    </source>
</reference>
<proteinExistence type="predicted"/>
<dbReference type="SUPFAM" id="SSF81383">
    <property type="entry name" value="F-box domain"/>
    <property type="match status" value="1"/>
</dbReference>
<dbReference type="AlphaFoldDB" id="A0A2Z6LU64"/>
<dbReference type="Pfam" id="PF00646">
    <property type="entry name" value="F-box"/>
    <property type="match status" value="1"/>
</dbReference>
<dbReference type="InterPro" id="IPR050796">
    <property type="entry name" value="SCF_F-box_component"/>
</dbReference>
<dbReference type="PROSITE" id="PS50181">
    <property type="entry name" value="FBOX"/>
    <property type="match status" value="1"/>
</dbReference>
<accession>A0A2Z6LU64</accession>
<dbReference type="NCBIfam" id="TIGR01640">
    <property type="entry name" value="F_box_assoc_1"/>
    <property type="match status" value="1"/>
</dbReference>
<evidence type="ECO:0000259" key="1">
    <source>
        <dbReference type="PROSITE" id="PS50181"/>
    </source>
</evidence>
<dbReference type="OrthoDB" id="591557at2759"/>
<organism evidence="2 3">
    <name type="scientific">Trifolium subterraneum</name>
    <name type="common">Subterranean clover</name>
    <dbReference type="NCBI Taxonomy" id="3900"/>
    <lineage>
        <taxon>Eukaryota</taxon>
        <taxon>Viridiplantae</taxon>
        <taxon>Streptophyta</taxon>
        <taxon>Embryophyta</taxon>
        <taxon>Tracheophyta</taxon>
        <taxon>Spermatophyta</taxon>
        <taxon>Magnoliopsida</taxon>
        <taxon>eudicotyledons</taxon>
        <taxon>Gunneridae</taxon>
        <taxon>Pentapetalae</taxon>
        <taxon>rosids</taxon>
        <taxon>fabids</taxon>
        <taxon>Fabales</taxon>
        <taxon>Fabaceae</taxon>
        <taxon>Papilionoideae</taxon>
        <taxon>50 kb inversion clade</taxon>
        <taxon>NPAAA clade</taxon>
        <taxon>Hologalegina</taxon>
        <taxon>IRL clade</taxon>
        <taxon>Trifolieae</taxon>
        <taxon>Trifolium</taxon>
    </lineage>
</organism>
<sequence length="360" mass="41887">MAPSRENDDDRNYVVSPDPITEETTAIPNLPFEIVEEILIKLPVKFLMQLKSVCKSWKSLISNSKFAKKHLRVSPTRHHILVTYITKHLRQCIVPGEFILVVHEDELVDYPFSSDTAARQLDFPLSMETVEPCYTYFGFGYVFDRFSDNYTYKVVNANYYYGSDDYYYGPDNEVIYKSQVKVYTLGTDSWRMIQDLPCGVPFNPSGIFVSGTVNWLLISNNSIIISLDLDKESYQQIMHPDYGLKSVVRRNLVVLMDCLSILALSDTFSDIWLMKEFGNKESWTKLFRIPFGDLESPPYIRRLFLFEDDQVLLECKYELQSKRLAIYDSRDSTFKTAEIQKINCSMVYEVYQESFIMPCS</sequence>
<dbReference type="PANTHER" id="PTHR31672">
    <property type="entry name" value="BNACNNG10540D PROTEIN"/>
    <property type="match status" value="1"/>
</dbReference>
<dbReference type="CDD" id="cd22157">
    <property type="entry name" value="F-box_AtFBW1-like"/>
    <property type="match status" value="1"/>
</dbReference>
<evidence type="ECO:0000313" key="2">
    <source>
        <dbReference type="EMBL" id="GAU20091.1"/>
    </source>
</evidence>
<dbReference type="InterPro" id="IPR001810">
    <property type="entry name" value="F-box_dom"/>
</dbReference>
<dbReference type="InterPro" id="IPR036047">
    <property type="entry name" value="F-box-like_dom_sf"/>
</dbReference>